<proteinExistence type="predicted"/>
<dbReference type="Pfam" id="PF08445">
    <property type="entry name" value="FR47"/>
    <property type="match status" value="1"/>
</dbReference>
<dbReference type="PROSITE" id="PS51186">
    <property type="entry name" value="GNAT"/>
    <property type="match status" value="1"/>
</dbReference>
<evidence type="ECO:0000259" key="1">
    <source>
        <dbReference type="PROSITE" id="PS51186"/>
    </source>
</evidence>
<gene>
    <name evidence="2" type="ORF">PBOR_23675</name>
</gene>
<dbReference type="OrthoDB" id="3174529at2"/>
<dbReference type="PANTHER" id="PTHR31143:SF2">
    <property type="entry name" value="FR47-LIKE DOMAIN-CONTAINING PROTEIN-RELATED"/>
    <property type="match status" value="1"/>
</dbReference>
<dbReference type="EMBL" id="CP009285">
    <property type="protein sequence ID" value="AIQ59616.1"/>
    <property type="molecule type" value="Genomic_DNA"/>
</dbReference>
<name>A0A089LDM6_PAEBO</name>
<dbReference type="AlphaFoldDB" id="A0A089LDM6"/>
<evidence type="ECO:0000313" key="3">
    <source>
        <dbReference type="Proteomes" id="UP000029518"/>
    </source>
</evidence>
<feature type="domain" description="N-acetyltransferase" evidence="1">
    <location>
        <begin position="132"/>
        <end position="269"/>
    </location>
</feature>
<reference evidence="2" key="1">
    <citation type="submission" date="2014-08" db="EMBL/GenBank/DDBJ databases">
        <title>Comparative genomics of the Paenibacillus odorifer group.</title>
        <authorList>
            <person name="den Bakker H.C."/>
            <person name="Tsai Y.-C.Y.-C."/>
            <person name="Martin N."/>
            <person name="Korlach J."/>
            <person name="Wiedmann M."/>
        </authorList>
    </citation>
    <scope>NUCLEOTIDE SEQUENCE [LARGE SCALE GENOMIC DNA]</scope>
    <source>
        <strain evidence="2">DSM 13188</strain>
    </source>
</reference>
<dbReference type="RefSeq" id="WP_042215649.1">
    <property type="nucleotide sequence ID" value="NZ_CP009285.1"/>
</dbReference>
<organism evidence="2 3">
    <name type="scientific">Paenibacillus borealis</name>
    <dbReference type="NCBI Taxonomy" id="160799"/>
    <lineage>
        <taxon>Bacteria</taxon>
        <taxon>Bacillati</taxon>
        <taxon>Bacillota</taxon>
        <taxon>Bacilli</taxon>
        <taxon>Bacillales</taxon>
        <taxon>Paenibacillaceae</taxon>
        <taxon>Paenibacillus</taxon>
    </lineage>
</organism>
<accession>A0A089LDM6</accession>
<dbReference type="SUPFAM" id="SSF55729">
    <property type="entry name" value="Acyl-CoA N-acyltransferases (Nat)"/>
    <property type="match status" value="1"/>
</dbReference>
<sequence>MFVNFEPDDRVLHSKAFLQEEVEYNLIHLITGNPESLRLKTAEDELIFAHTEGYNPWLWISPEVDAVQRRALVKQLGERVKELGLSGVTGAPETARLFAEAYCENTGKLYHVHMIMEAYHCPQVQKPSNVSGKLLQADAGYIPVIADYLACFVKDAFGTDNAPENFLGYARDITGSGTLRLWMVQDRPVSMANLAHLSSRYARINEVFTPHDCRKQGYASAAVAELCAELLGKGITPMLYADAANPDSNKVYQSIGFERTGSVADLRFQ</sequence>
<dbReference type="GO" id="GO:0016747">
    <property type="term" value="F:acyltransferase activity, transferring groups other than amino-acyl groups"/>
    <property type="evidence" value="ECO:0007669"/>
    <property type="project" value="InterPro"/>
</dbReference>
<dbReference type="InterPro" id="IPR000182">
    <property type="entry name" value="GNAT_dom"/>
</dbReference>
<keyword evidence="3" id="KW-1185">Reference proteome</keyword>
<dbReference type="InterPro" id="IPR013653">
    <property type="entry name" value="GCN5-like_dom"/>
</dbReference>
<dbReference type="KEGG" id="pbd:PBOR_23675"/>
<dbReference type="Gene3D" id="3.40.630.30">
    <property type="match status" value="1"/>
</dbReference>
<dbReference type="Proteomes" id="UP000029518">
    <property type="component" value="Chromosome"/>
</dbReference>
<dbReference type="HOGENOM" id="CLU_064724_0_0_9"/>
<dbReference type="InterPro" id="IPR027365">
    <property type="entry name" value="GNAT_acetyltra_YdfB-like"/>
</dbReference>
<evidence type="ECO:0000313" key="2">
    <source>
        <dbReference type="EMBL" id="AIQ59616.1"/>
    </source>
</evidence>
<protein>
    <recommendedName>
        <fullName evidence="1">N-acetyltransferase domain-containing protein</fullName>
    </recommendedName>
</protein>
<dbReference type="InterPro" id="IPR016181">
    <property type="entry name" value="Acyl_CoA_acyltransferase"/>
</dbReference>
<dbReference type="PANTHER" id="PTHR31143">
    <property type="match status" value="1"/>
</dbReference>